<evidence type="ECO:0000313" key="2">
    <source>
        <dbReference type="EMBL" id="MCA9755478.1"/>
    </source>
</evidence>
<dbReference type="SUPFAM" id="SSF56935">
    <property type="entry name" value="Porins"/>
    <property type="match status" value="1"/>
</dbReference>
<evidence type="ECO:0008006" key="4">
    <source>
        <dbReference type="Google" id="ProtNLM"/>
    </source>
</evidence>
<feature type="chain" id="PRO_5037145166" description="Porin" evidence="1">
    <location>
        <begin position="30"/>
        <end position="407"/>
    </location>
</feature>
<keyword evidence="1" id="KW-0732">Signal</keyword>
<dbReference type="InterPro" id="IPR023614">
    <property type="entry name" value="Porin_dom_sf"/>
</dbReference>
<reference evidence="2" key="2">
    <citation type="journal article" date="2021" name="Microbiome">
        <title>Successional dynamics and alternative stable states in a saline activated sludge microbial community over 9 years.</title>
        <authorList>
            <person name="Wang Y."/>
            <person name="Ye J."/>
            <person name="Ju F."/>
            <person name="Liu L."/>
            <person name="Boyd J.A."/>
            <person name="Deng Y."/>
            <person name="Parks D.H."/>
            <person name="Jiang X."/>
            <person name="Yin X."/>
            <person name="Woodcroft B.J."/>
            <person name="Tyson G.W."/>
            <person name="Hugenholtz P."/>
            <person name="Polz M.F."/>
            <person name="Zhang T."/>
        </authorList>
    </citation>
    <scope>NUCLEOTIDE SEQUENCE</scope>
    <source>
        <strain evidence="2">HKST-UBA02</strain>
    </source>
</reference>
<evidence type="ECO:0000256" key="1">
    <source>
        <dbReference type="SAM" id="SignalP"/>
    </source>
</evidence>
<proteinExistence type="predicted"/>
<name>A0A956NCP4_UNCEI</name>
<dbReference type="AlphaFoldDB" id="A0A956NCP4"/>
<reference evidence="2" key="1">
    <citation type="submission" date="2020-04" db="EMBL/GenBank/DDBJ databases">
        <authorList>
            <person name="Zhang T."/>
        </authorList>
    </citation>
    <scope>NUCLEOTIDE SEQUENCE</scope>
    <source>
        <strain evidence="2">HKST-UBA02</strain>
    </source>
</reference>
<dbReference type="EMBL" id="JAGQHS010000023">
    <property type="protein sequence ID" value="MCA9755478.1"/>
    <property type="molecule type" value="Genomic_DNA"/>
</dbReference>
<organism evidence="2 3">
    <name type="scientific">Eiseniibacteriota bacterium</name>
    <dbReference type="NCBI Taxonomy" id="2212470"/>
    <lineage>
        <taxon>Bacteria</taxon>
        <taxon>Candidatus Eiseniibacteriota</taxon>
    </lineage>
</organism>
<gene>
    <name evidence="2" type="ORF">KDA27_06730</name>
</gene>
<dbReference type="Proteomes" id="UP000739538">
    <property type="component" value="Unassembled WGS sequence"/>
</dbReference>
<comment type="caution">
    <text evidence="2">The sequence shown here is derived from an EMBL/GenBank/DDBJ whole genome shotgun (WGS) entry which is preliminary data.</text>
</comment>
<protein>
    <recommendedName>
        <fullName evidence="4">Porin</fullName>
    </recommendedName>
</protein>
<accession>A0A956NCP4</accession>
<feature type="signal peptide" evidence="1">
    <location>
        <begin position="1"/>
        <end position="29"/>
    </location>
</feature>
<evidence type="ECO:0000313" key="3">
    <source>
        <dbReference type="Proteomes" id="UP000739538"/>
    </source>
</evidence>
<sequence>MTKRNWGSFVGLGAAGLMLAGIAAPEVHAGVKVPIKDDAYLDLGFRLQVLTMLTQNDIDGDGQWDNMINHRVRRGRLRVKAATNDWFSAFIQTEVAADGGSGVDMRVIDAFIQMNLDPWAQVFVGENMAPTNRQNLTSSGALMAIDRPGIAYHSLNWGNRSVYRYGTATLPGSASGVGSGDAPVRDVGITLFGAGKVGENANLKYYVGTYNGVHAASENSERITARAQLNFFDAEDGYYNSSTYLGKKKTAGIGASIDMMPNVAAVVDKNGEATTADFTCLSVDGFMEMPAGEHTVTAEVGIVMPDFGDYFQNATGMGFYGQAGLLIQKVWQPWVAYEMFSSDDDNDAGNYSMIRIGGTRYFAGQNANIKVGVEILTSDNPILSASDGTDGNEDSALTGVIGFYTTW</sequence>
<dbReference type="Gene3D" id="2.40.160.10">
    <property type="entry name" value="Porin"/>
    <property type="match status" value="1"/>
</dbReference>